<dbReference type="PANTHER" id="PTHR22777:SF32">
    <property type="entry name" value="UPF0053 INNER MEMBRANE PROTEIN YFJD"/>
    <property type="match status" value="1"/>
</dbReference>
<organism evidence="12 13">
    <name type="scientific">Rubinisphaera italica</name>
    <dbReference type="NCBI Taxonomy" id="2527969"/>
    <lineage>
        <taxon>Bacteria</taxon>
        <taxon>Pseudomonadati</taxon>
        <taxon>Planctomycetota</taxon>
        <taxon>Planctomycetia</taxon>
        <taxon>Planctomycetales</taxon>
        <taxon>Planctomycetaceae</taxon>
        <taxon>Rubinisphaera</taxon>
    </lineage>
</organism>
<evidence type="ECO:0000256" key="6">
    <source>
        <dbReference type="ARBA" id="ARBA00022989"/>
    </source>
</evidence>
<dbReference type="InterPro" id="IPR005170">
    <property type="entry name" value="Transptr-assoc_dom"/>
</dbReference>
<evidence type="ECO:0000256" key="8">
    <source>
        <dbReference type="ARBA" id="ARBA00023136"/>
    </source>
</evidence>
<accession>A0A5C5XB12</accession>
<evidence type="ECO:0000256" key="3">
    <source>
        <dbReference type="ARBA" id="ARBA00022475"/>
    </source>
</evidence>
<proteinExistence type="inferred from homology"/>
<dbReference type="Pfam" id="PF00571">
    <property type="entry name" value="CBS"/>
    <property type="match status" value="2"/>
</dbReference>
<dbReference type="Pfam" id="PF01595">
    <property type="entry name" value="CNNM"/>
    <property type="match status" value="1"/>
</dbReference>
<dbReference type="InterPro" id="IPR036318">
    <property type="entry name" value="FAD-bd_PCMH-like_sf"/>
</dbReference>
<dbReference type="InterPro" id="IPR046342">
    <property type="entry name" value="CBS_dom_sf"/>
</dbReference>
<keyword evidence="8 10" id="KW-0472">Membrane</keyword>
<keyword evidence="4 10" id="KW-0812">Transmembrane</keyword>
<dbReference type="Gene3D" id="3.10.580.10">
    <property type="entry name" value="CBS-domain"/>
    <property type="match status" value="1"/>
</dbReference>
<dbReference type="Gene3D" id="3.30.465.10">
    <property type="match status" value="1"/>
</dbReference>
<dbReference type="SUPFAM" id="SSF54631">
    <property type="entry name" value="CBS-domain pair"/>
    <property type="match status" value="1"/>
</dbReference>
<gene>
    <name evidence="12" type="primary">corC_1</name>
    <name evidence="12" type="ORF">Pan54_08940</name>
</gene>
<feature type="transmembrane region" description="Helical" evidence="10">
    <location>
        <begin position="110"/>
        <end position="132"/>
    </location>
</feature>
<dbReference type="InterPro" id="IPR002550">
    <property type="entry name" value="CNNM"/>
</dbReference>
<sequence>MVPSLIIITLGVCLFVFSLTFNSLREFSRSRLEAICKQYEKEKRLGQILKLDEHATLTAELLFLTSLFAYVVTSFQQSPDPLGVTVCALIVLIFGFALPRSLARVASEIFLFFAWPFFAAATWMMTPVLYGIDAADTLFHRMAGRVDPNDNEPTLISEEIRTVIDEGEREGIIESSAGRIIQRLMEIQKEDVTAVMTPRTEMICIQIDTPIDDVRQQLIEVGHSRIPVYRESPDDLVGILYAKDLLQQLGRTPVEEISLVDILREPLYVPESTGIESLLERMRGEHVHLAIVLDEYGGVVGLVTMEDILEEIVGDIEDEYDKIQEEEIKQINPGTVDVDARVHIDDLNEQFSFALPEDDDYETVGGFVFTQLGKIPLQGETLTWQNIRFTILEADKRRLIKLRIEKDETIPVSA</sequence>
<name>A0A5C5XB12_9PLAN</name>
<keyword evidence="13" id="KW-1185">Reference proteome</keyword>
<feature type="domain" description="CBS" evidence="11">
    <location>
        <begin position="262"/>
        <end position="319"/>
    </location>
</feature>
<feature type="domain" description="CBS" evidence="11">
    <location>
        <begin position="196"/>
        <end position="256"/>
    </location>
</feature>
<dbReference type="CDD" id="cd04590">
    <property type="entry name" value="CBS_pair_CorC_HlyC_assoc"/>
    <property type="match status" value="1"/>
</dbReference>
<keyword evidence="3" id="KW-1003">Cell membrane</keyword>
<dbReference type="SMART" id="SM00116">
    <property type="entry name" value="CBS"/>
    <property type="match status" value="2"/>
</dbReference>
<comment type="caution">
    <text evidence="12">The sequence shown here is derived from an EMBL/GenBank/DDBJ whole genome shotgun (WGS) entry which is preliminary data.</text>
</comment>
<dbReference type="AlphaFoldDB" id="A0A5C5XB12"/>
<dbReference type="EMBL" id="SJPG01000001">
    <property type="protein sequence ID" value="TWT60180.1"/>
    <property type="molecule type" value="Genomic_DNA"/>
</dbReference>
<keyword evidence="7 9" id="KW-0129">CBS domain</keyword>
<dbReference type="RefSeq" id="WP_165441574.1">
    <property type="nucleotide sequence ID" value="NZ_SJPG01000001.1"/>
</dbReference>
<dbReference type="InterPro" id="IPR016169">
    <property type="entry name" value="FAD-bd_PCMH_sub2"/>
</dbReference>
<keyword evidence="6 10" id="KW-1133">Transmembrane helix</keyword>
<dbReference type="GO" id="GO:0050660">
    <property type="term" value="F:flavin adenine dinucleotide binding"/>
    <property type="evidence" value="ECO:0007669"/>
    <property type="project" value="InterPro"/>
</dbReference>
<dbReference type="Pfam" id="PF03471">
    <property type="entry name" value="CorC_HlyC"/>
    <property type="match status" value="1"/>
</dbReference>
<keyword evidence="5" id="KW-0677">Repeat</keyword>
<dbReference type="InterPro" id="IPR044751">
    <property type="entry name" value="Ion_transp-like_CBS"/>
</dbReference>
<protein>
    <submittedName>
        <fullName evidence="12">Magnesium and cobalt efflux protein CorC</fullName>
    </submittedName>
</protein>
<comment type="similarity">
    <text evidence="2">Belongs to the UPF0053 family.</text>
</comment>
<evidence type="ECO:0000256" key="9">
    <source>
        <dbReference type="PROSITE-ProRule" id="PRU00703"/>
    </source>
</evidence>
<evidence type="ECO:0000259" key="11">
    <source>
        <dbReference type="PROSITE" id="PS51371"/>
    </source>
</evidence>
<evidence type="ECO:0000256" key="1">
    <source>
        <dbReference type="ARBA" id="ARBA00004651"/>
    </source>
</evidence>
<feature type="transmembrane region" description="Helical" evidence="10">
    <location>
        <begin position="57"/>
        <end position="75"/>
    </location>
</feature>
<evidence type="ECO:0000256" key="2">
    <source>
        <dbReference type="ARBA" id="ARBA00006337"/>
    </source>
</evidence>
<dbReference type="PROSITE" id="PS51371">
    <property type="entry name" value="CBS"/>
    <property type="match status" value="2"/>
</dbReference>
<dbReference type="FunFam" id="3.10.580.10:FF:000002">
    <property type="entry name" value="Magnesium/cobalt efflux protein CorC"/>
    <property type="match status" value="1"/>
</dbReference>
<evidence type="ECO:0000256" key="7">
    <source>
        <dbReference type="ARBA" id="ARBA00023122"/>
    </source>
</evidence>
<feature type="transmembrane region" description="Helical" evidence="10">
    <location>
        <begin position="6"/>
        <end position="24"/>
    </location>
</feature>
<dbReference type="GO" id="GO:0005886">
    <property type="term" value="C:plasma membrane"/>
    <property type="evidence" value="ECO:0007669"/>
    <property type="project" value="UniProtKB-SubCell"/>
</dbReference>
<dbReference type="SUPFAM" id="SSF56176">
    <property type="entry name" value="FAD-binding/transporter-associated domain-like"/>
    <property type="match status" value="1"/>
</dbReference>
<dbReference type="SMART" id="SM01091">
    <property type="entry name" value="CorC_HlyC"/>
    <property type="match status" value="1"/>
</dbReference>
<evidence type="ECO:0000313" key="13">
    <source>
        <dbReference type="Proteomes" id="UP000316095"/>
    </source>
</evidence>
<evidence type="ECO:0000256" key="5">
    <source>
        <dbReference type="ARBA" id="ARBA00022737"/>
    </source>
</evidence>
<evidence type="ECO:0000313" key="12">
    <source>
        <dbReference type="EMBL" id="TWT60180.1"/>
    </source>
</evidence>
<comment type="subcellular location">
    <subcellularLocation>
        <location evidence="1">Cell membrane</location>
        <topology evidence="1">Multi-pass membrane protein</topology>
    </subcellularLocation>
</comment>
<reference evidence="12 13" key="1">
    <citation type="submission" date="2019-02" db="EMBL/GenBank/DDBJ databases">
        <title>Deep-cultivation of Planctomycetes and their phenomic and genomic characterization uncovers novel biology.</title>
        <authorList>
            <person name="Wiegand S."/>
            <person name="Jogler M."/>
            <person name="Boedeker C."/>
            <person name="Pinto D."/>
            <person name="Vollmers J."/>
            <person name="Rivas-Marin E."/>
            <person name="Kohn T."/>
            <person name="Peeters S.H."/>
            <person name="Heuer A."/>
            <person name="Rast P."/>
            <person name="Oberbeckmann S."/>
            <person name="Bunk B."/>
            <person name="Jeske O."/>
            <person name="Meyerdierks A."/>
            <person name="Storesund J.E."/>
            <person name="Kallscheuer N."/>
            <person name="Luecker S."/>
            <person name="Lage O.M."/>
            <person name="Pohl T."/>
            <person name="Merkel B.J."/>
            <person name="Hornburger P."/>
            <person name="Mueller R.-W."/>
            <person name="Bruemmer F."/>
            <person name="Labrenz M."/>
            <person name="Spormann A.M."/>
            <person name="Op Den Camp H."/>
            <person name="Overmann J."/>
            <person name="Amann R."/>
            <person name="Jetten M.S.M."/>
            <person name="Mascher T."/>
            <person name="Medema M.H."/>
            <person name="Devos D.P."/>
            <person name="Kaster A.-K."/>
            <person name="Ovreas L."/>
            <person name="Rohde M."/>
            <person name="Galperin M.Y."/>
            <person name="Jogler C."/>
        </authorList>
    </citation>
    <scope>NUCLEOTIDE SEQUENCE [LARGE SCALE GENOMIC DNA]</scope>
    <source>
        <strain evidence="12 13">Pan54</strain>
    </source>
</reference>
<evidence type="ECO:0000256" key="10">
    <source>
        <dbReference type="SAM" id="Phobius"/>
    </source>
</evidence>
<dbReference type="Proteomes" id="UP000316095">
    <property type="component" value="Unassembled WGS sequence"/>
</dbReference>
<dbReference type="PANTHER" id="PTHR22777">
    <property type="entry name" value="HEMOLYSIN-RELATED"/>
    <property type="match status" value="1"/>
</dbReference>
<evidence type="ECO:0000256" key="4">
    <source>
        <dbReference type="ARBA" id="ARBA00022692"/>
    </source>
</evidence>
<dbReference type="InterPro" id="IPR000644">
    <property type="entry name" value="CBS_dom"/>
</dbReference>
<feature type="transmembrane region" description="Helical" evidence="10">
    <location>
        <begin position="81"/>
        <end position="98"/>
    </location>
</feature>